<keyword evidence="2" id="KW-1185">Reference proteome</keyword>
<gene>
    <name evidence="1" type="ORF">H8K52_16525</name>
</gene>
<comment type="caution">
    <text evidence="1">The sequence shown here is derived from an EMBL/GenBank/DDBJ whole genome shotgun (WGS) entry which is preliminary data.</text>
</comment>
<accession>A0ABR6X7Y2</accession>
<name>A0ABR6X7Y2_9BURK</name>
<evidence type="ECO:0008006" key="3">
    <source>
        <dbReference type="Google" id="ProtNLM"/>
    </source>
</evidence>
<proteinExistence type="predicted"/>
<dbReference type="Proteomes" id="UP000648257">
    <property type="component" value="Unassembled WGS sequence"/>
</dbReference>
<protein>
    <recommendedName>
        <fullName evidence="3">Transposase</fullName>
    </recommendedName>
</protein>
<sequence>MEKFFAWIKQFRGIATRCYKLASRFKSFFCTGRLKISVYRVVKTIESSAQPTARPNFEPAMHSKGGRLRPLARLCGDL</sequence>
<dbReference type="EMBL" id="JACOFW010000022">
    <property type="protein sequence ID" value="MBC3808946.1"/>
    <property type="molecule type" value="Genomic_DNA"/>
</dbReference>
<reference evidence="1 2" key="1">
    <citation type="submission" date="2020-08" db="EMBL/GenBank/DDBJ databases">
        <title>Novel species isolated from subtropical streams in China.</title>
        <authorList>
            <person name="Lu H."/>
        </authorList>
    </citation>
    <scope>NUCLEOTIDE SEQUENCE [LARGE SCALE GENOMIC DNA]</scope>
    <source>
        <strain evidence="1 2">KACC 16656</strain>
    </source>
</reference>
<evidence type="ECO:0000313" key="2">
    <source>
        <dbReference type="Proteomes" id="UP000648257"/>
    </source>
</evidence>
<evidence type="ECO:0000313" key="1">
    <source>
        <dbReference type="EMBL" id="MBC3808946.1"/>
    </source>
</evidence>
<organism evidence="1 2">
    <name type="scientific">Undibacterium seohonense</name>
    <dbReference type="NCBI Taxonomy" id="1344950"/>
    <lineage>
        <taxon>Bacteria</taxon>
        <taxon>Pseudomonadati</taxon>
        <taxon>Pseudomonadota</taxon>
        <taxon>Betaproteobacteria</taxon>
        <taxon>Burkholderiales</taxon>
        <taxon>Oxalobacteraceae</taxon>
        <taxon>Undibacterium</taxon>
    </lineage>
</organism>